<dbReference type="Proteomes" id="UP000464754">
    <property type="component" value="Chromosome"/>
</dbReference>
<evidence type="ECO:0000256" key="2">
    <source>
        <dbReference type="PIRSR" id="PIRSR018249-2"/>
    </source>
</evidence>
<feature type="domain" description="23S rRNA (guanine(745)-N(1))-methyltransferase N-terminal" evidence="4">
    <location>
        <begin position="2"/>
        <end position="36"/>
    </location>
</feature>
<evidence type="ECO:0000256" key="1">
    <source>
        <dbReference type="PIRSR" id="PIRSR018249-1"/>
    </source>
</evidence>
<proteinExistence type="predicted"/>
<feature type="binding site" evidence="2">
    <location>
        <position position="176"/>
    </location>
    <ligand>
        <name>S-adenosyl-L-methionine</name>
        <dbReference type="ChEBI" id="CHEBI:59789"/>
    </ligand>
</feature>
<dbReference type="AlphaFoldDB" id="A0A6N4TGC8"/>
<keyword evidence="5" id="KW-0808">Transferase</keyword>
<dbReference type="PIRSF" id="PIRSF018249">
    <property type="entry name" value="MyrA_prd"/>
    <property type="match status" value="1"/>
</dbReference>
<sequence>MLQCPKCKKPLQKDGNRYCCDNHHSFDIAKRGYVNLGLGNHRQTGDDKDMVRSRTAFLQHGYYQPLCDMLTNICKQKQPLMLIDAGCGEGFYTNQIKRVLPKCNIFGFDLSKYAVDEASKAHNGVFYAVCSVFHMPLSNTCADIVLSVFAPFDTKEVCRVLQKDGWFIKVGPGPRHLYGLKEHLYDNVYENKIEDNRILNMELVDEKDLSYEITIDDQKDIWALFQMTPYFWKTPKKGSEHLKTLSSLTTDVEFHIEIYRKKACE</sequence>
<accession>A0A6N4TGC8</accession>
<feature type="binding site" evidence="2">
    <location>
        <begin position="89"/>
        <end position="90"/>
    </location>
    <ligand>
        <name>S-adenosyl-L-methionine</name>
        <dbReference type="ChEBI" id="CHEBI:59789"/>
    </ligand>
</feature>
<dbReference type="Pfam" id="PF21302">
    <property type="entry name" value="Zn_ribbon_RlmA"/>
    <property type="match status" value="1"/>
</dbReference>
<dbReference type="Gene3D" id="3.40.50.150">
    <property type="entry name" value="Vaccinia Virus protein VP39"/>
    <property type="match status" value="1"/>
</dbReference>
<dbReference type="RefSeq" id="WP_118276898.1">
    <property type="nucleotide sequence ID" value="NZ_AP019695.1"/>
</dbReference>
<name>A0A6N4TGC8_9FIRM</name>
<dbReference type="InterPro" id="IPR048647">
    <property type="entry name" value="RlmA_N"/>
</dbReference>
<dbReference type="PANTHER" id="PTHR43460:SF1">
    <property type="entry name" value="METHYLTRANSFERASE TYPE 11 DOMAIN-CONTAINING PROTEIN"/>
    <property type="match status" value="1"/>
</dbReference>
<reference evidence="6" key="1">
    <citation type="submission" date="2019-05" db="EMBL/GenBank/DDBJ databases">
        <title>Complete genome sequencing of Absiella argi strain JCM 30884.</title>
        <authorList>
            <person name="Sakamoto M."/>
            <person name="Murakami T."/>
            <person name="Mori H."/>
        </authorList>
    </citation>
    <scope>NUCLEOTIDE SEQUENCE [LARGE SCALE GENOMIC DNA]</scope>
    <source>
        <strain evidence="6">JCM 30884</strain>
    </source>
</reference>
<dbReference type="GO" id="GO:0008757">
    <property type="term" value="F:S-adenosylmethionine-dependent methyltransferase activity"/>
    <property type="evidence" value="ECO:0007669"/>
    <property type="project" value="InterPro"/>
</dbReference>
<evidence type="ECO:0000313" key="6">
    <source>
        <dbReference type="Proteomes" id="UP000464754"/>
    </source>
</evidence>
<dbReference type="SUPFAM" id="SSF53335">
    <property type="entry name" value="S-adenosyl-L-methionine-dependent methyltransferases"/>
    <property type="match status" value="1"/>
</dbReference>
<keyword evidence="1" id="KW-0479">Metal-binding</keyword>
<feature type="binding site" evidence="1">
    <location>
        <position position="24"/>
    </location>
    <ligand>
        <name>Zn(2+)</name>
        <dbReference type="ChEBI" id="CHEBI:29105"/>
    </ligand>
</feature>
<feature type="binding site" evidence="2">
    <location>
        <position position="63"/>
    </location>
    <ligand>
        <name>S-adenosyl-L-methionine</name>
        <dbReference type="ChEBI" id="CHEBI:59789"/>
    </ligand>
</feature>
<dbReference type="PANTHER" id="PTHR43460">
    <property type="entry name" value="METHYLTRANSFERASE"/>
    <property type="match status" value="1"/>
</dbReference>
<gene>
    <name evidence="5" type="primary">rrmA</name>
    <name evidence="5" type="ORF">Aargi30884_07120</name>
</gene>
<keyword evidence="1" id="KW-0862">Zinc</keyword>
<dbReference type="CDD" id="cd02440">
    <property type="entry name" value="AdoMet_MTases"/>
    <property type="match status" value="1"/>
</dbReference>
<evidence type="ECO:0000259" key="3">
    <source>
        <dbReference type="Pfam" id="PF08241"/>
    </source>
</evidence>
<feature type="domain" description="Methyltransferase type 11" evidence="3">
    <location>
        <begin position="84"/>
        <end position="168"/>
    </location>
</feature>
<feature type="binding site" evidence="1">
    <location>
        <position position="20"/>
    </location>
    <ligand>
        <name>Zn(2+)</name>
        <dbReference type="ChEBI" id="CHEBI:29105"/>
    </ligand>
</feature>
<protein>
    <submittedName>
        <fullName evidence="5">23S rRNA (Guanine(745)-N(1))-methyltransferase</fullName>
    </submittedName>
</protein>
<dbReference type="InterPro" id="IPR052939">
    <property type="entry name" value="23S_rRNA_MeTrnsfrase_RlmA"/>
</dbReference>
<keyword evidence="5" id="KW-0489">Methyltransferase</keyword>
<keyword evidence="6" id="KW-1185">Reference proteome</keyword>
<evidence type="ECO:0000313" key="5">
    <source>
        <dbReference type="EMBL" id="BBK21809.1"/>
    </source>
</evidence>
<dbReference type="Pfam" id="PF08241">
    <property type="entry name" value="Methyltransf_11"/>
    <property type="match status" value="1"/>
</dbReference>
<dbReference type="InterPro" id="IPR016718">
    <property type="entry name" value="rRNA_m1G-MeTrfase_A_prd"/>
</dbReference>
<organism evidence="5 6">
    <name type="scientific">Amedibacterium intestinale</name>
    <dbReference type="NCBI Taxonomy" id="2583452"/>
    <lineage>
        <taxon>Bacteria</taxon>
        <taxon>Bacillati</taxon>
        <taxon>Bacillota</taxon>
        <taxon>Erysipelotrichia</taxon>
        <taxon>Erysipelotrichales</taxon>
        <taxon>Erysipelotrichaceae</taxon>
        <taxon>Amedibacterium</taxon>
    </lineage>
</organism>
<evidence type="ECO:0000259" key="4">
    <source>
        <dbReference type="Pfam" id="PF21302"/>
    </source>
</evidence>
<dbReference type="InterPro" id="IPR013216">
    <property type="entry name" value="Methyltransf_11"/>
</dbReference>
<dbReference type="GO" id="GO:0032259">
    <property type="term" value="P:methylation"/>
    <property type="evidence" value="ECO:0007669"/>
    <property type="project" value="UniProtKB-KW"/>
</dbReference>
<dbReference type="KEGG" id="aarg:Aargi30884_07120"/>
<keyword evidence="2" id="KW-0949">S-adenosyl-L-methionine</keyword>
<dbReference type="GO" id="GO:0046872">
    <property type="term" value="F:metal ion binding"/>
    <property type="evidence" value="ECO:0007669"/>
    <property type="project" value="UniProtKB-KW"/>
</dbReference>
<dbReference type="InterPro" id="IPR029063">
    <property type="entry name" value="SAM-dependent_MTases_sf"/>
</dbReference>
<dbReference type="EMBL" id="AP019695">
    <property type="protein sequence ID" value="BBK21809.1"/>
    <property type="molecule type" value="Genomic_DNA"/>
</dbReference>